<dbReference type="InterPro" id="IPR058486">
    <property type="entry name" value="DUF8173"/>
</dbReference>
<feature type="transmembrane region" description="Helical" evidence="1">
    <location>
        <begin position="267"/>
        <end position="290"/>
    </location>
</feature>
<feature type="transmembrane region" description="Helical" evidence="1">
    <location>
        <begin position="226"/>
        <end position="247"/>
    </location>
</feature>
<gene>
    <name evidence="4" type="ORF">E6H01_02010</name>
</gene>
<sequence>MRHSLRNVGMVALLLFLFLPSPAFAFVPRAGENVAFSQTIQDDLYIAGGTVTVTGTVDGDVTAAGGTVTVMGRVSGALLAAGGTVEIGGAVGRSIRAAGGTVRLGATAGTDAVLAGGNVTVAETARIGRDLVVGGGTVRITGTVGRNALVGGGNVVVGGSVQGDVDVQADHVVVLSTARIAGRLRYAAGGPAEIQSGAQISGGIERVAAVRPGMREVSARRSRFRWLWRLGEWLGLLAFGLVVFALLPRIPGGVLNEIRARFGASLLTGFVVLAAAPAAAIVLLISIVGIPLAVTLVLLWLLTCYAGQLVVATWLGERVLRAVRGGSAPSVSWTLVEGVTILVILYAVPFLGWLVRLVAVMTGLGAIWLAVWRSTRSPAPSAAA</sequence>
<dbReference type="EMBL" id="VBAL01000017">
    <property type="protein sequence ID" value="TMJ06299.1"/>
    <property type="molecule type" value="Genomic_DNA"/>
</dbReference>
<keyword evidence="1" id="KW-0812">Transmembrane</keyword>
<evidence type="ECO:0000313" key="4">
    <source>
        <dbReference type="EMBL" id="TMJ06299.1"/>
    </source>
</evidence>
<feature type="transmembrane region" description="Helical" evidence="1">
    <location>
        <begin position="328"/>
        <end position="347"/>
    </location>
</feature>
<feature type="signal peptide" evidence="2">
    <location>
        <begin position="1"/>
        <end position="25"/>
    </location>
</feature>
<feature type="transmembrane region" description="Helical" evidence="1">
    <location>
        <begin position="296"/>
        <end position="316"/>
    </location>
</feature>
<name>A0A537LE51_9BACT</name>
<feature type="transmembrane region" description="Helical" evidence="1">
    <location>
        <begin position="353"/>
        <end position="372"/>
    </location>
</feature>
<dbReference type="Proteomes" id="UP000319353">
    <property type="component" value="Unassembled WGS sequence"/>
</dbReference>
<evidence type="ECO:0000256" key="1">
    <source>
        <dbReference type="SAM" id="Phobius"/>
    </source>
</evidence>
<feature type="chain" id="PRO_5021904200" evidence="2">
    <location>
        <begin position="26"/>
        <end position="384"/>
    </location>
</feature>
<accession>A0A537LE51</accession>
<evidence type="ECO:0000256" key="2">
    <source>
        <dbReference type="SAM" id="SignalP"/>
    </source>
</evidence>
<feature type="domain" description="DUF8173" evidence="3">
    <location>
        <begin position="232"/>
        <end position="373"/>
    </location>
</feature>
<reference evidence="4 5" key="1">
    <citation type="journal article" date="2019" name="Nat. Microbiol.">
        <title>Mediterranean grassland soil C-N compound turnover is dependent on rainfall and depth, and is mediated by genomically divergent microorganisms.</title>
        <authorList>
            <person name="Diamond S."/>
            <person name="Andeer P.F."/>
            <person name="Li Z."/>
            <person name="Crits-Christoph A."/>
            <person name="Burstein D."/>
            <person name="Anantharaman K."/>
            <person name="Lane K.R."/>
            <person name="Thomas B.C."/>
            <person name="Pan C."/>
            <person name="Northen T.R."/>
            <person name="Banfield J.F."/>
        </authorList>
    </citation>
    <scope>NUCLEOTIDE SEQUENCE [LARGE SCALE GENOMIC DNA]</scope>
    <source>
        <strain evidence="4">NP_4</strain>
    </source>
</reference>
<proteinExistence type="predicted"/>
<dbReference type="AlphaFoldDB" id="A0A537LE51"/>
<evidence type="ECO:0000313" key="5">
    <source>
        <dbReference type="Proteomes" id="UP000319353"/>
    </source>
</evidence>
<keyword evidence="2" id="KW-0732">Signal</keyword>
<keyword evidence="1" id="KW-0472">Membrane</keyword>
<dbReference type="Pfam" id="PF26514">
    <property type="entry name" value="DUF8173"/>
    <property type="match status" value="1"/>
</dbReference>
<protein>
    <submittedName>
        <fullName evidence="4">DUF342 domain-containing protein</fullName>
    </submittedName>
</protein>
<organism evidence="4 5">
    <name type="scientific">Candidatus Segetimicrobium genomatis</name>
    <dbReference type="NCBI Taxonomy" id="2569760"/>
    <lineage>
        <taxon>Bacteria</taxon>
        <taxon>Bacillati</taxon>
        <taxon>Candidatus Sysuimicrobiota</taxon>
        <taxon>Candidatus Sysuimicrobiia</taxon>
        <taxon>Candidatus Sysuimicrobiales</taxon>
        <taxon>Candidatus Segetimicrobiaceae</taxon>
        <taxon>Candidatus Segetimicrobium</taxon>
    </lineage>
</organism>
<evidence type="ECO:0000259" key="3">
    <source>
        <dbReference type="Pfam" id="PF26514"/>
    </source>
</evidence>
<comment type="caution">
    <text evidence="4">The sequence shown here is derived from an EMBL/GenBank/DDBJ whole genome shotgun (WGS) entry which is preliminary data.</text>
</comment>
<keyword evidence="1" id="KW-1133">Transmembrane helix</keyword>